<sequence length="523" mass="55756">MHRRTPALLAAALLLAGCTTTAGTPVAQTERRGPTGAVPQGLERFYGQSLTWEDCAGYAETDDDRKTITADGMRCAHLTVPLDYTKPGGDTITIGVLRKQATRPQDRIGSLVINPGGPGAAGLSTAARLSSEAGLNERFDFVGFDPRGVGSSDPVITCLTDRERDEERAEDDEVDTSAAGVAKQNEENKDFAAKCAQRTGKGAAMLANVGTRDVVKDIDVLRSALGDEKLTYLGFSYGTRIGTTYAETFPANVRAMVLDGALDPSQDVVDELVAQGQGFQKAFTDFVGWCVQRQDCSLGRDASQAQAAFQALVRPLETRPVTLADGRKLSYGDATTGVVQALYSEQLWEPLNTGLNELKQNQGRYLMLLADAYEERDQTTGEYSSTQDAFTAIRCVDDPRVTDPAVVLQAQTRYKQAAPFLDDGNPPSAALDACAFWPVPNTGEPHLPQVQGLPPTLVISTTGDPATPYEAGVNLAKALGGGLLTYEATQHTAFLQGDSCVDDAGKAYLEDLTLPAAGKRCSS</sequence>
<dbReference type="Proteomes" id="UP000186040">
    <property type="component" value="Unassembled WGS sequence"/>
</dbReference>
<dbReference type="GO" id="GO:0016787">
    <property type="term" value="F:hydrolase activity"/>
    <property type="evidence" value="ECO:0007669"/>
    <property type="project" value="UniProtKB-KW"/>
</dbReference>
<comment type="similarity">
    <text evidence="1">Belongs to the peptidase S33 family.</text>
</comment>
<organism evidence="6 7">
    <name type="scientific">Actinokineospora bangkokensis</name>
    <dbReference type="NCBI Taxonomy" id="1193682"/>
    <lineage>
        <taxon>Bacteria</taxon>
        <taxon>Bacillati</taxon>
        <taxon>Actinomycetota</taxon>
        <taxon>Actinomycetes</taxon>
        <taxon>Pseudonocardiales</taxon>
        <taxon>Pseudonocardiaceae</taxon>
        <taxon>Actinokineospora</taxon>
    </lineage>
</organism>
<dbReference type="PANTHER" id="PTHR43248:SF29">
    <property type="entry name" value="TRIPEPTIDYL AMINOPEPTIDASE"/>
    <property type="match status" value="1"/>
</dbReference>
<feature type="domain" description="AB hydrolase-1" evidence="5">
    <location>
        <begin position="111"/>
        <end position="497"/>
    </location>
</feature>
<keyword evidence="2 4" id="KW-0732">Signal</keyword>
<protein>
    <submittedName>
        <fullName evidence="6">Alpha/beta hydrolase</fullName>
    </submittedName>
</protein>
<name>A0A1Q9LDW6_9PSEU</name>
<evidence type="ECO:0000313" key="6">
    <source>
        <dbReference type="EMBL" id="OLR90202.1"/>
    </source>
</evidence>
<feature type="signal peptide" evidence="4">
    <location>
        <begin position="1"/>
        <end position="22"/>
    </location>
</feature>
<dbReference type="SUPFAM" id="SSF53474">
    <property type="entry name" value="alpha/beta-Hydrolases"/>
    <property type="match status" value="1"/>
</dbReference>
<keyword evidence="7" id="KW-1185">Reference proteome</keyword>
<reference evidence="6 7" key="1">
    <citation type="submission" date="2016-10" db="EMBL/GenBank/DDBJ databases">
        <title>The Draft Genome Sequence of Actinokineospora bangkokensis 44EHWT reveals the biosynthetic pathway of antifungal compounds Thailandins with unusual extender unit butylmalonyl-CoA.</title>
        <authorList>
            <person name="Greule A."/>
            <person name="Intra B."/>
            <person name="Flemming S."/>
            <person name="Rommel M.G."/>
            <person name="Panbangred W."/>
            <person name="Bechthold A."/>
        </authorList>
    </citation>
    <scope>NUCLEOTIDE SEQUENCE [LARGE SCALE GENOMIC DNA]</scope>
    <source>
        <strain evidence="6 7">44EHW</strain>
    </source>
</reference>
<comment type="caution">
    <text evidence="6">The sequence shown here is derived from an EMBL/GenBank/DDBJ whole genome shotgun (WGS) entry which is preliminary data.</text>
</comment>
<dbReference type="Pfam" id="PF00561">
    <property type="entry name" value="Abhydrolase_1"/>
    <property type="match status" value="1"/>
</dbReference>
<dbReference type="InterPro" id="IPR000073">
    <property type="entry name" value="AB_hydrolase_1"/>
</dbReference>
<dbReference type="RefSeq" id="WP_075978408.1">
    <property type="nucleotide sequence ID" value="NZ_MKQR01000028.1"/>
</dbReference>
<evidence type="ECO:0000256" key="4">
    <source>
        <dbReference type="SAM" id="SignalP"/>
    </source>
</evidence>
<gene>
    <name evidence="6" type="ORF">BJP25_04390</name>
</gene>
<dbReference type="AlphaFoldDB" id="A0A1Q9LDW6"/>
<dbReference type="Gene3D" id="3.40.50.1820">
    <property type="entry name" value="alpha/beta hydrolase"/>
    <property type="match status" value="1"/>
</dbReference>
<evidence type="ECO:0000256" key="3">
    <source>
        <dbReference type="ARBA" id="ARBA00022801"/>
    </source>
</evidence>
<evidence type="ECO:0000256" key="2">
    <source>
        <dbReference type="ARBA" id="ARBA00022729"/>
    </source>
</evidence>
<dbReference type="InterPro" id="IPR029058">
    <property type="entry name" value="AB_hydrolase_fold"/>
</dbReference>
<accession>A0A1Q9LDW6</accession>
<keyword evidence="3 6" id="KW-0378">Hydrolase</keyword>
<dbReference type="EMBL" id="MKQR01000028">
    <property type="protein sequence ID" value="OLR90202.1"/>
    <property type="molecule type" value="Genomic_DNA"/>
</dbReference>
<dbReference type="PROSITE" id="PS51257">
    <property type="entry name" value="PROKAR_LIPOPROTEIN"/>
    <property type="match status" value="1"/>
</dbReference>
<dbReference type="PANTHER" id="PTHR43248">
    <property type="entry name" value="2-SUCCINYL-6-HYDROXY-2,4-CYCLOHEXADIENE-1-CARBOXYLATE SYNTHASE"/>
    <property type="match status" value="1"/>
</dbReference>
<evidence type="ECO:0000259" key="5">
    <source>
        <dbReference type="Pfam" id="PF00561"/>
    </source>
</evidence>
<evidence type="ECO:0000256" key="1">
    <source>
        <dbReference type="ARBA" id="ARBA00010088"/>
    </source>
</evidence>
<proteinExistence type="inferred from homology"/>
<evidence type="ECO:0000313" key="7">
    <source>
        <dbReference type="Proteomes" id="UP000186040"/>
    </source>
</evidence>
<dbReference type="OrthoDB" id="3252468at2"/>
<feature type="chain" id="PRO_5038664609" evidence="4">
    <location>
        <begin position="23"/>
        <end position="523"/>
    </location>
</feature>
<dbReference type="STRING" id="1193682.BJP25_04390"/>
<dbReference type="InterPro" id="IPR051601">
    <property type="entry name" value="Serine_prot/Carboxylest_S33"/>
</dbReference>